<name>A0ABU5K004_9BACI</name>
<comment type="caution">
    <text evidence="1">The sequence shown here is derived from an EMBL/GenBank/DDBJ whole genome shotgun (WGS) entry which is preliminary data.</text>
</comment>
<dbReference type="EMBL" id="JAXOVW010000047">
    <property type="protein sequence ID" value="MDZ5609047.1"/>
    <property type="molecule type" value="Genomic_DNA"/>
</dbReference>
<gene>
    <name evidence="1" type="ORF">U2I54_18750</name>
</gene>
<protein>
    <submittedName>
        <fullName evidence="1">Uncharacterized protein</fullName>
    </submittedName>
</protein>
<evidence type="ECO:0000313" key="1">
    <source>
        <dbReference type="EMBL" id="MDZ5609047.1"/>
    </source>
</evidence>
<organism evidence="1 2">
    <name type="scientific">Bacillus bingmayongensis</name>
    <dbReference type="NCBI Taxonomy" id="1150157"/>
    <lineage>
        <taxon>Bacteria</taxon>
        <taxon>Bacillati</taxon>
        <taxon>Bacillota</taxon>
        <taxon>Bacilli</taxon>
        <taxon>Bacillales</taxon>
        <taxon>Bacillaceae</taxon>
        <taxon>Bacillus</taxon>
    </lineage>
</organism>
<accession>A0ABU5K004</accession>
<sequence length="146" mass="16382">MESKQEQMVIPILDLDKFIFSPPGPMGWALSEYEQTLGTPQDIVLNELSVVENLAAVKEEELVELPTIGLLDLKEVDNNQEIATSEELVEEVTDEVTDEIIELEEKEDLVPLEPENPKIKVRLIAPHQPVAPKLMAGVEISKKKEK</sequence>
<evidence type="ECO:0000313" key="2">
    <source>
        <dbReference type="Proteomes" id="UP001291930"/>
    </source>
</evidence>
<dbReference type="RefSeq" id="WP_374218611.1">
    <property type="nucleotide sequence ID" value="NZ_JAXOVW010000047.1"/>
</dbReference>
<keyword evidence="2" id="KW-1185">Reference proteome</keyword>
<reference evidence="2" key="1">
    <citation type="submission" date="2023-11" db="EMBL/GenBank/DDBJ databases">
        <title>Genome Sequence of Bacillus pseudomycoides stain BUPM19.</title>
        <authorList>
            <person name="Farhat A."/>
        </authorList>
    </citation>
    <scope>NUCLEOTIDE SEQUENCE [LARGE SCALE GENOMIC DNA]</scope>
    <source>
        <strain evidence="2">BUPM19</strain>
    </source>
</reference>
<dbReference type="Proteomes" id="UP001291930">
    <property type="component" value="Unassembled WGS sequence"/>
</dbReference>
<proteinExistence type="predicted"/>